<dbReference type="InterPro" id="IPR002347">
    <property type="entry name" value="SDR_fam"/>
</dbReference>
<evidence type="ECO:0000256" key="1">
    <source>
        <dbReference type="ARBA" id="ARBA00006484"/>
    </source>
</evidence>
<dbReference type="NCBIfam" id="NF006114">
    <property type="entry name" value="PRK08263.1"/>
    <property type="match status" value="1"/>
</dbReference>
<keyword evidence="5" id="KW-1185">Reference proteome</keyword>
<dbReference type="InterPro" id="IPR051911">
    <property type="entry name" value="SDR_oxidoreductase"/>
</dbReference>
<dbReference type="PANTHER" id="PTHR43976">
    <property type="entry name" value="SHORT CHAIN DEHYDROGENASE"/>
    <property type="match status" value="1"/>
</dbReference>
<evidence type="ECO:0000313" key="5">
    <source>
        <dbReference type="Proteomes" id="UP000198878"/>
    </source>
</evidence>
<dbReference type="InterPro" id="IPR036291">
    <property type="entry name" value="NAD(P)-bd_dom_sf"/>
</dbReference>
<evidence type="ECO:0000256" key="3">
    <source>
        <dbReference type="RuleBase" id="RU000363"/>
    </source>
</evidence>
<dbReference type="Gene3D" id="3.40.50.720">
    <property type="entry name" value="NAD(P)-binding Rossmann-like Domain"/>
    <property type="match status" value="1"/>
</dbReference>
<dbReference type="STRING" id="218821.SAMN05421837_101287"/>
<dbReference type="InterPro" id="IPR020904">
    <property type="entry name" value="Sc_DH/Rdtase_CS"/>
</dbReference>
<gene>
    <name evidence="4" type="ORF">SAMN05421837_101287</name>
</gene>
<comment type="similarity">
    <text evidence="1 3">Belongs to the short-chain dehydrogenases/reductases (SDR) family.</text>
</comment>
<dbReference type="Pfam" id="PF00106">
    <property type="entry name" value="adh_short"/>
    <property type="match status" value="1"/>
</dbReference>
<dbReference type="GO" id="GO:0016491">
    <property type="term" value="F:oxidoreductase activity"/>
    <property type="evidence" value="ECO:0007669"/>
    <property type="project" value="UniProtKB-KW"/>
</dbReference>
<dbReference type="Proteomes" id="UP000198878">
    <property type="component" value="Unassembled WGS sequence"/>
</dbReference>
<dbReference type="CDD" id="cd05374">
    <property type="entry name" value="17beta-HSD-like_SDR_c"/>
    <property type="match status" value="1"/>
</dbReference>
<dbReference type="AlphaFoldDB" id="A0A1H5Q4S3"/>
<dbReference type="PROSITE" id="PS00061">
    <property type="entry name" value="ADH_SHORT"/>
    <property type="match status" value="1"/>
</dbReference>
<name>A0A1H5Q4S3_9PSEU</name>
<dbReference type="OrthoDB" id="9792003at2"/>
<keyword evidence="2" id="KW-0560">Oxidoreductase</keyword>
<evidence type="ECO:0000313" key="4">
    <source>
        <dbReference type="EMBL" id="SEF20247.1"/>
    </source>
</evidence>
<accession>A0A1H5Q4S3</accession>
<dbReference type="PRINTS" id="PR00080">
    <property type="entry name" value="SDRFAMILY"/>
</dbReference>
<proteinExistence type="inferred from homology"/>
<dbReference type="PANTHER" id="PTHR43976:SF16">
    <property type="entry name" value="SHORT-CHAIN DEHYDROGENASE_REDUCTASE FAMILY PROTEIN"/>
    <property type="match status" value="1"/>
</dbReference>
<dbReference type="EMBL" id="FNUJ01000001">
    <property type="protein sequence ID" value="SEF20247.1"/>
    <property type="molecule type" value="Genomic_DNA"/>
</dbReference>
<sequence>MTATEGQVWFVTGASRGLGRAIAEAALAAGHRVVAASRTKGTLAHDRLVHVPLDVTDRQAVFDAVEQAAAVFGGLDVVVNNAGVMLYGMVEEATEAQVRAHFDVNFFGALWVAQAVLPHLKGGGRLLQVTSMGSGGGMASVGFYAAGKAALDALTDALAMEVERFGVRVTNLQMGGYATDLFTSGTTATTPDPAYQELRKELEEMWGDDAGPAPETATPVVLQVAAMDDPPRRLVVGGASFDMVRELARLRAEQYAKWEDLSRQAPG</sequence>
<dbReference type="SUPFAM" id="SSF51735">
    <property type="entry name" value="NAD(P)-binding Rossmann-fold domains"/>
    <property type="match status" value="1"/>
</dbReference>
<dbReference type="PRINTS" id="PR00081">
    <property type="entry name" value="GDHRDH"/>
</dbReference>
<reference evidence="5" key="1">
    <citation type="submission" date="2016-10" db="EMBL/GenBank/DDBJ databases">
        <authorList>
            <person name="Varghese N."/>
            <person name="Submissions S."/>
        </authorList>
    </citation>
    <scope>NUCLEOTIDE SEQUENCE [LARGE SCALE GENOMIC DNA]</scope>
    <source>
        <strain evidence="5">DSM 44654</strain>
    </source>
</reference>
<evidence type="ECO:0000256" key="2">
    <source>
        <dbReference type="ARBA" id="ARBA00023002"/>
    </source>
</evidence>
<dbReference type="RefSeq" id="WP_086678547.1">
    <property type="nucleotide sequence ID" value="NZ_FNUJ01000001.1"/>
</dbReference>
<protein>
    <submittedName>
        <fullName evidence="4">NADP-dependent 3-hydroxy acid dehydrogenase YdfG</fullName>
    </submittedName>
</protein>
<organism evidence="4 5">
    <name type="scientific">Amycolatopsis pretoriensis</name>
    <dbReference type="NCBI Taxonomy" id="218821"/>
    <lineage>
        <taxon>Bacteria</taxon>
        <taxon>Bacillati</taxon>
        <taxon>Actinomycetota</taxon>
        <taxon>Actinomycetes</taxon>
        <taxon>Pseudonocardiales</taxon>
        <taxon>Pseudonocardiaceae</taxon>
        <taxon>Amycolatopsis</taxon>
    </lineage>
</organism>